<dbReference type="PANTHER" id="PTHR13071">
    <property type="entry name" value="MITOCHONDRIAL 28S RIBOSOMAL PROTEIN S22"/>
    <property type="match status" value="1"/>
</dbReference>
<keyword evidence="2" id="KW-1185">Reference proteome</keyword>
<dbReference type="GO" id="GO:0003735">
    <property type="term" value="F:structural constituent of ribosome"/>
    <property type="evidence" value="ECO:0007669"/>
    <property type="project" value="TreeGrafter"/>
</dbReference>
<dbReference type="EMBL" id="REGN01002910">
    <property type="protein sequence ID" value="RNA25513.1"/>
    <property type="molecule type" value="Genomic_DNA"/>
</dbReference>
<comment type="caution">
    <text evidence="1">The sequence shown here is derived from an EMBL/GenBank/DDBJ whole genome shotgun (WGS) entry which is preliminary data.</text>
</comment>
<gene>
    <name evidence="1" type="ORF">BpHYR1_032936</name>
</gene>
<name>A0A3M7RPL0_BRAPC</name>
<dbReference type="GO" id="GO:0005763">
    <property type="term" value="C:mitochondrial small ribosomal subunit"/>
    <property type="evidence" value="ECO:0007669"/>
    <property type="project" value="TreeGrafter"/>
</dbReference>
<dbReference type="PANTHER" id="PTHR13071:SF4">
    <property type="entry name" value="SMALL RIBOSOMAL SUBUNIT PROTEIN MS22"/>
    <property type="match status" value="1"/>
</dbReference>
<dbReference type="Pfam" id="PF10245">
    <property type="entry name" value="MRP-S22"/>
    <property type="match status" value="1"/>
</dbReference>
<dbReference type="InterPro" id="IPR019374">
    <property type="entry name" value="Ribosomal_mS22"/>
</dbReference>
<evidence type="ECO:0000313" key="2">
    <source>
        <dbReference type="Proteomes" id="UP000276133"/>
    </source>
</evidence>
<protein>
    <submittedName>
        <fullName evidence="1">Mitochondrial ribosomal s22</fullName>
    </submittedName>
</protein>
<accession>A0A3M7RPL0</accession>
<dbReference type="OrthoDB" id="10052321at2759"/>
<sequence>MSLNIAAKYFRRNDVQIILKKISGFDLKKIYSLKFNEKLKNSEIQLLTNKELSLEIKNSNELAKSLLQMPPFLPVRDTSTEVLSLDKDLDPLNFTNSNYMFIDISLEIPENKRMMVVREKNGLLRKADYDEREKILQIYFPANGKSKYISQMFNPINLEESLKTKQYILILNKACIQFEPNNPEFIRVSHRVYEFINEVQDYELLYSTRYFGTLIFYLVWFKKIENLVTFYLLKSKISDCLNLIQLYSIIHEKNQFSQHLSEELTEHEKIKVFTKYELKNSNKVEQALLNIIEKA</sequence>
<evidence type="ECO:0000313" key="1">
    <source>
        <dbReference type="EMBL" id="RNA25513.1"/>
    </source>
</evidence>
<dbReference type="Proteomes" id="UP000276133">
    <property type="component" value="Unassembled WGS sequence"/>
</dbReference>
<proteinExistence type="predicted"/>
<reference evidence="1 2" key="1">
    <citation type="journal article" date="2018" name="Sci. Rep.">
        <title>Genomic signatures of local adaptation to the degree of environmental predictability in rotifers.</title>
        <authorList>
            <person name="Franch-Gras L."/>
            <person name="Hahn C."/>
            <person name="Garcia-Roger E.M."/>
            <person name="Carmona M.J."/>
            <person name="Serra M."/>
            <person name="Gomez A."/>
        </authorList>
    </citation>
    <scope>NUCLEOTIDE SEQUENCE [LARGE SCALE GENOMIC DNA]</scope>
    <source>
        <strain evidence="1">HYR1</strain>
    </source>
</reference>
<dbReference type="AlphaFoldDB" id="A0A3M7RPL0"/>
<dbReference type="STRING" id="10195.A0A3M7RPL0"/>
<organism evidence="1 2">
    <name type="scientific">Brachionus plicatilis</name>
    <name type="common">Marine rotifer</name>
    <name type="synonym">Brachionus muelleri</name>
    <dbReference type="NCBI Taxonomy" id="10195"/>
    <lineage>
        <taxon>Eukaryota</taxon>
        <taxon>Metazoa</taxon>
        <taxon>Spiralia</taxon>
        <taxon>Gnathifera</taxon>
        <taxon>Rotifera</taxon>
        <taxon>Eurotatoria</taxon>
        <taxon>Monogononta</taxon>
        <taxon>Pseudotrocha</taxon>
        <taxon>Ploima</taxon>
        <taxon>Brachionidae</taxon>
        <taxon>Brachionus</taxon>
    </lineage>
</organism>